<evidence type="ECO:0000313" key="6">
    <source>
        <dbReference type="Proteomes" id="UP000515728"/>
    </source>
</evidence>
<gene>
    <name evidence="5" type="ORF">H6H00_24165</name>
</gene>
<evidence type="ECO:0000256" key="1">
    <source>
        <dbReference type="ARBA" id="ARBA00010928"/>
    </source>
</evidence>
<dbReference type="KEGG" id="ppel:H6H00_24165"/>
<evidence type="ECO:0000259" key="4">
    <source>
        <dbReference type="Pfam" id="PF22725"/>
    </source>
</evidence>
<dbReference type="SUPFAM" id="SSF51735">
    <property type="entry name" value="NAD(P)-binding Rossmann-fold domains"/>
    <property type="match status" value="1"/>
</dbReference>
<dbReference type="GO" id="GO:0000166">
    <property type="term" value="F:nucleotide binding"/>
    <property type="evidence" value="ECO:0007669"/>
    <property type="project" value="InterPro"/>
</dbReference>
<reference evidence="5 6" key="1">
    <citation type="submission" date="2020-08" db="EMBL/GenBank/DDBJ databases">
        <authorList>
            <person name="Mo P."/>
        </authorList>
    </citation>
    <scope>NUCLEOTIDE SEQUENCE [LARGE SCALE GENOMIC DNA]</scope>
    <source>
        <strain evidence="5 6">CGMCC 4.1532</strain>
    </source>
</reference>
<accession>A0A7G7MSQ7</accession>
<dbReference type="Pfam" id="PF22725">
    <property type="entry name" value="GFO_IDH_MocA_C3"/>
    <property type="match status" value="1"/>
</dbReference>
<comment type="similarity">
    <text evidence="1">Belongs to the Gfo/Idh/MocA family.</text>
</comment>
<dbReference type="AlphaFoldDB" id="A0A7G7MSQ7"/>
<dbReference type="Gene3D" id="3.40.50.720">
    <property type="entry name" value="NAD(P)-binding Rossmann-like Domain"/>
    <property type="match status" value="1"/>
</dbReference>
<name>A0A7G7MSQ7_9PSEU</name>
<proteinExistence type="inferred from homology"/>
<dbReference type="InterPro" id="IPR055170">
    <property type="entry name" value="GFO_IDH_MocA-like_dom"/>
</dbReference>
<dbReference type="Gene3D" id="3.30.360.10">
    <property type="entry name" value="Dihydrodipicolinate Reductase, domain 2"/>
    <property type="match status" value="1"/>
</dbReference>
<dbReference type="Pfam" id="PF01408">
    <property type="entry name" value="GFO_IDH_MocA"/>
    <property type="match status" value="1"/>
</dbReference>
<organism evidence="5 6">
    <name type="scientific">Pseudonocardia petroleophila</name>
    <dbReference type="NCBI Taxonomy" id="37331"/>
    <lineage>
        <taxon>Bacteria</taxon>
        <taxon>Bacillati</taxon>
        <taxon>Actinomycetota</taxon>
        <taxon>Actinomycetes</taxon>
        <taxon>Pseudonocardiales</taxon>
        <taxon>Pseudonocardiaceae</taxon>
        <taxon>Pseudonocardia</taxon>
    </lineage>
</organism>
<evidence type="ECO:0000313" key="5">
    <source>
        <dbReference type="EMBL" id="QNG55818.1"/>
    </source>
</evidence>
<dbReference type="PANTHER" id="PTHR42840:SF3">
    <property type="entry name" value="BINDING ROSSMANN FOLD OXIDOREDUCTASE, PUTATIVE (AFU_ORTHOLOGUE AFUA_2G10240)-RELATED"/>
    <property type="match status" value="1"/>
</dbReference>
<keyword evidence="6" id="KW-1185">Reference proteome</keyword>
<evidence type="ECO:0000259" key="3">
    <source>
        <dbReference type="Pfam" id="PF01408"/>
    </source>
</evidence>
<dbReference type="PANTHER" id="PTHR42840">
    <property type="entry name" value="NAD(P)-BINDING ROSSMANN-FOLD SUPERFAMILY PROTEIN-RELATED"/>
    <property type="match status" value="1"/>
</dbReference>
<protein>
    <submittedName>
        <fullName evidence="5">Gfo/Idh/MocA family oxidoreductase</fullName>
    </submittedName>
</protein>
<keyword evidence="2" id="KW-0560">Oxidoreductase</keyword>
<dbReference type="Proteomes" id="UP000515728">
    <property type="component" value="Chromosome"/>
</dbReference>
<dbReference type="InterPro" id="IPR000683">
    <property type="entry name" value="Gfo/Idh/MocA-like_OxRdtase_N"/>
</dbReference>
<dbReference type="InterPro" id="IPR036291">
    <property type="entry name" value="NAD(P)-bd_dom_sf"/>
</dbReference>
<feature type="domain" description="GFO/IDH/MocA-like oxidoreductase" evidence="4">
    <location>
        <begin position="117"/>
        <end position="234"/>
    </location>
</feature>
<sequence length="318" mass="33685">MGRIHAAALAGRCSVAQLACVYDPVPAAAQAAGAEFDVPWTTSFDELLDRVGSVAIASPTGTHAPLTTQAAAAGRHVFCEKPISLDRATTVATLEAVEASGVVFQVGFHRRSDPDWVAAAARIHAGELGEVTLFRTSLRDMTPPDPAFLSGSGGFFLDVVVHDLDVARWLVGEVVEVHAHGAAADPEFAALGDIDTAVTVLRFADGALGVIDNSRSARYGYECSTEVMGTLATARIDAPHVRGVEWRTPGLASRDLPRDFEERYPWAYAAELDAFARAVRDGTPPPVTGRDALAAFDLALAADESWRTGVPVRPKENA</sequence>
<dbReference type="EMBL" id="CP060131">
    <property type="protein sequence ID" value="QNG55818.1"/>
    <property type="molecule type" value="Genomic_DNA"/>
</dbReference>
<evidence type="ECO:0000256" key="2">
    <source>
        <dbReference type="ARBA" id="ARBA00023002"/>
    </source>
</evidence>
<dbReference type="SUPFAM" id="SSF55347">
    <property type="entry name" value="Glyceraldehyde-3-phosphate dehydrogenase-like, C-terminal domain"/>
    <property type="match status" value="1"/>
</dbReference>
<dbReference type="GO" id="GO:0016491">
    <property type="term" value="F:oxidoreductase activity"/>
    <property type="evidence" value="ECO:0007669"/>
    <property type="project" value="UniProtKB-KW"/>
</dbReference>
<feature type="domain" description="Gfo/Idh/MocA-like oxidoreductase N-terminal" evidence="3">
    <location>
        <begin position="2"/>
        <end position="108"/>
    </location>
</feature>